<protein>
    <submittedName>
        <fullName evidence="1">Uncharacterized protein</fullName>
    </submittedName>
</protein>
<organism evidence="1 2">
    <name type="scientific">Channa argus</name>
    <name type="common">Northern snakehead</name>
    <name type="synonym">Ophicephalus argus</name>
    <dbReference type="NCBI Taxonomy" id="215402"/>
    <lineage>
        <taxon>Eukaryota</taxon>
        <taxon>Metazoa</taxon>
        <taxon>Chordata</taxon>
        <taxon>Craniata</taxon>
        <taxon>Vertebrata</taxon>
        <taxon>Euteleostomi</taxon>
        <taxon>Actinopterygii</taxon>
        <taxon>Neopterygii</taxon>
        <taxon>Teleostei</taxon>
        <taxon>Neoteleostei</taxon>
        <taxon>Acanthomorphata</taxon>
        <taxon>Anabantaria</taxon>
        <taxon>Anabantiformes</taxon>
        <taxon>Channoidei</taxon>
        <taxon>Channidae</taxon>
        <taxon>Channa</taxon>
    </lineage>
</organism>
<reference evidence="1 2" key="1">
    <citation type="submission" date="2019-02" db="EMBL/GenBank/DDBJ databases">
        <title>Opniocepnalus argus genome.</title>
        <authorList>
            <person name="Zhou C."/>
            <person name="Xiao S."/>
        </authorList>
    </citation>
    <scope>NUCLEOTIDE SEQUENCE [LARGE SCALE GENOMIC DNA]</scope>
    <source>
        <strain evidence="1">OARG1902GOOAL</strain>
        <tissue evidence="1">Muscle</tissue>
    </source>
</reference>
<proteinExistence type="predicted"/>
<dbReference type="AlphaFoldDB" id="A0A6G1QGK5"/>
<dbReference type="EMBL" id="CM015727">
    <property type="protein sequence ID" value="KAF3701574.1"/>
    <property type="molecule type" value="Genomic_DNA"/>
</dbReference>
<sequence length="53" mass="6128">MCREYTCLLSSPKVSTSCVEGGRDKTALLYSLMADEQNNQIRYQKKKKKKKVK</sequence>
<evidence type="ECO:0000313" key="2">
    <source>
        <dbReference type="Proteomes" id="UP000503349"/>
    </source>
</evidence>
<reference evidence="2" key="2">
    <citation type="submission" date="2019-02" db="EMBL/GenBank/DDBJ databases">
        <title>Opniocepnalus argus Var Kimnra genome.</title>
        <authorList>
            <person name="Zhou C."/>
            <person name="Xiao S."/>
        </authorList>
    </citation>
    <scope>NUCLEOTIDE SEQUENCE [LARGE SCALE GENOMIC DNA]</scope>
</reference>
<keyword evidence="2" id="KW-1185">Reference proteome</keyword>
<name>A0A6G1QGK5_CHAAH</name>
<gene>
    <name evidence="1" type="ORF">EXN66_Car017262</name>
</gene>
<dbReference type="Proteomes" id="UP000503349">
    <property type="component" value="Chromosome 16"/>
</dbReference>
<evidence type="ECO:0000313" key="1">
    <source>
        <dbReference type="EMBL" id="KAF3701574.1"/>
    </source>
</evidence>
<accession>A0A6G1QGK5</accession>